<name>A0A936YPY8_9HYPH</name>
<sequence>MTMADENRLLRLMARHGIAEFDYADASASIALVLDQKIPLHPVITCPQAGVFLSRHPLDRSTPVFPRAVRRGEPVGYLKIGPILLPILAVSDGILPAPIVESGKIVGYGTTLF</sequence>
<keyword evidence="2" id="KW-1185">Reference proteome</keyword>
<reference evidence="1" key="1">
    <citation type="submission" date="2021-01" db="EMBL/GenBank/DDBJ databases">
        <title>Rhizobium sp. strain KVB221 16S ribosomal RNA gene Genome sequencing and assembly.</title>
        <authorList>
            <person name="Kang M."/>
        </authorList>
    </citation>
    <scope>NUCLEOTIDE SEQUENCE</scope>
    <source>
        <strain evidence="1">KVB221</strain>
    </source>
</reference>
<evidence type="ECO:0000313" key="1">
    <source>
        <dbReference type="EMBL" id="MBL0372677.1"/>
    </source>
</evidence>
<dbReference type="RefSeq" id="WP_201657786.1">
    <property type="nucleotide sequence ID" value="NZ_JAEQNC010000005.1"/>
</dbReference>
<comment type="caution">
    <text evidence="1">The sequence shown here is derived from an EMBL/GenBank/DDBJ whole genome shotgun (WGS) entry which is preliminary data.</text>
</comment>
<dbReference type="AlphaFoldDB" id="A0A936YPY8"/>
<dbReference type="Proteomes" id="UP000633219">
    <property type="component" value="Unassembled WGS sequence"/>
</dbReference>
<proteinExistence type="predicted"/>
<organism evidence="1 2">
    <name type="scientific">Rhizobium setariae</name>
    <dbReference type="NCBI Taxonomy" id="2801340"/>
    <lineage>
        <taxon>Bacteria</taxon>
        <taxon>Pseudomonadati</taxon>
        <taxon>Pseudomonadota</taxon>
        <taxon>Alphaproteobacteria</taxon>
        <taxon>Hyphomicrobiales</taxon>
        <taxon>Rhizobiaceae</taxon>
        <taxon>Rhizobium/Agrobacterium group</taxon>
        <taxon>Rhizobium</taxon>
    </lineage>
</organism>
<dbReference type="EMBL" id="JAEQNC010000005">
    <property type="protein sequence ID" value="MBL0372677.1"/>
    <property type="molecule type" value="Genomic_DNA"/>
</dbReference>
<accession>A0A936YPY8</accession>
<evidence type="ECO:0000313" key="2">
    <source>
        <dbReference type="Proteomes" id="UP000633219"/>
    </source>
</evidence>
<gene>
    <name evidence="1" type="ORF">JJB09_11615</name>
</gene>
<protein>
    <submittedName>
        <fullName evidence="1">Uncharacterized protein</fullName>
    </submittedName>
</protein>